<dbReference type="Proteomes" id="UP001159363">
    <property type="component" value="Chromosome 9"/>
</dbReference>
<protein>
    <submittedName>
        <fullName evidence="2">Uncharacterized protein</fullName>
    </submittedName>
</protein>
<evidence type="ECO:0000256" key="1">
    <source>
        <dbReference type="SAM" id="MobiDB-lite"/>
    </source>
</evidence>
<comment type="caution">
    <text evidence="2">The sequence shown here is derived from an EMBL/GenBank/DDBJ whole genome shotgun (WGS) entry which is preliminary data.</text>
</comment>
<accession>A0ABQ9GR74</accession>
<reference evidence="2 3" key="1">
    <citation type="submission" date="2023-02" db="EMBL/GenBank/DDBJ databases">
        <title>LHISI_Scaffold_Assembly.</title>
        <authorList>
            <person name="Stuart O.P."/>
            <person name="Cleave R."/>
            <person name="Magrath M.J.L."/>
            <person name="Mikheyev A.S."/>
        </authorList>
    </citation>
    <scope>NUCLEOTIDE SEQUENCE [LARGE SCALE GENOMIC DNA]</scope>
    <source>
        <strain evidence="2">Daus_M_001</strain>
        <tissue evidence="2">Leg muscle</tissue>
    </source>
</reference>
<sequence>MQEQPQNARAGETGYHLCELIACTMHLIVMRSRLFRAWLPVAHAFGLGAVVHVEGEHVQSQMSLVHVLLPQLTANHSITLWRGDGVANWRNTLANHSTWLCCGQEGRGVCTPTVGKECSVACLSRVRLGVKLTRCQAKITVRIGAACSHPPPPVQRMFSSKKRVLLQGHASPYRSNVMLRKTCPRPSQGQDAFSEDCPVHGYTAPTPSFYTSLECVFCWLENSASPTPAQSAFSAGWRTALSIAMYSHPPPLITSPERVFSEILAALSVGKSRASKLNARDIAVALDAGSVAVALDVEGVAAGLAAADVNILYLDVVGLVSADINILVLDVVDVGVFNPNAGGDCDSSKEGIDKSNGCRIEPLSSSSSSTKSNKFLPKHQSADFTLAATRPSAGSSLRCLRTPGAQRRTILQIPDCQLECPSWLKLSERGYNNDQNILKNINPLIIYAGSSSMCSGMPLKISTCSSDYPFGLYVLLRSLARNSRRSHCLATSLPRPNAFGFLPLRPRKNTGIRHSCEYERREELEDRFRAAFETIKNTPAIFNNVLRNMLQRCRECIERGGNNSAQLLSEFSSQLLVAEDELAASCSNRMWWRKKTFLILGMHGRSTIADDLCMRSLSVATGDADAFHERVFTKRTGHAYQGACRSRPWVSGVFETSEECSGLLTSCLSARLGVLQRNFIGWGIERVMTNEKRSVRRVKWPAGGKSATASINAANNATGRLYHWTRYVYERHKIIKPVHDNVNTFEINLRKKSLPLPALYFNGRPE</sequence>
<evidence type="ECO:0000313" key="2">
    <source>
        <dbReference type="EMBL" id="KAJ8874526.1"/>
    </source>
</evidence>
<organism evidence="2 3">
    <name type="scientific">Dryococelus australis</name>
    <dbReference type="NCBI Taxonomy" id="614101"/>
    <lineage>
        <taxon>Eukaryota</taxon>
        <taxon>Metazoa</taxon>
        <taxon>Ecdysozoa</taxon>
        <taxon>Arthropoda</taxon>
        <taxon>Hexapoda</taxon>
        <taxon>Insecta</taxon>
        <taxon>Pterygota</taxon>
        <taxon>Neoptera</taxon>
        <taxon>Polyneoptera</taxon>
        <taxon>Phasmatodea</taxon>
        <taxon>Verophasmatodea</taxon>
        <taxon>Anareolatae</taxon>
        <taxon>Phasmatidae</taxon>
        <taxon>Eurycanthinae</taxon>
        <taxon>Dryococelus</taxon>
    </lineage>
</organism>
<keyword evidence="3" id="KW-1185">Reference proteome</keyword>
<evidence type="ECO:0000313" key="3">
    <source>
        <dbReference type="Proteomes" id="UP001159363"/>
    </source>
</evidence>
<proteinExistence type="predicted"/>
<feature type="region of interest" description="Disordered" evidence="1">
    <location>
        <begin position="356"/>
        <end position="375"/>
    </location>
</feature>
<gene>
    <name evidence="2" type="ORF">PR048_025386</name>
</gene>
<name>A0ABQ9GR74_9NEOP</name>
<dbReference type="EMBL" id="JARBHB010000010">
    <property type="protein sequence ID" value="KAJ8874526.1"/>
    <property type="molecule type" value="Genomic_DNA"/>
</dbReference>